<feature type="domain" description="RING-type" evidence="4">
    <location>
        <begin position="347"/>
        <end position="388"/>
    </location>
</feature>
<proteinExistence type="predicted"/>
<gene>
    <name evidence="5" type="ORF">PoB_006420900</name>
</gene>
<evidence type="ECO:0000259" key="4">
    <source>
        <dbReference type="PROSITE" id="PS50089"/>
    </source>
</evidence>
<keyword evidence="6" id="KW-1185">Reference proteome</keyword>
<dbReference type="PROSITE" id="PS50089">
    <property type="entry name" value="ZF_RING_2"/>
    <property type="match status" value="1"/>
</dbReference>
<dbReference type="InterPro" id="IPR001841">
    <property type="entry name" value="Znf_RING"/>
</dbReference>
<protein>
    <submittedName>
        <fullName evidence="5">RING finger protein 215-like</fullName>
    </submittedName>
</protein>
<evidence type="ECO:0000256" key="3">
    <source>
        <dbReference type="PROSITE-ProRule" id="PRU00175"/>
    </source>
</evidence>
<keyword evidence="1 3" id="KW-0479">Metal-binding</keyword>
<name>A0AAV4D0H4_9GAST</name>
<dbReference type="PANTHER" id="PTHR16200">
    <property type="entry name" value="RING ZINC FINGER"/>
    <property type="match status" value="1"/>
</dbReference>
<dbReference type="Gene3D" id="3.30.40.10">
    <property type="entry name" value="Zinc/RING finger domain, C3HC4 (zinc finger)"/>
    <property type="match status" value="1"/>
</dbReference>
<dbReference type="EMBL" id="BLXT01007302">
    <property type="protein sequence ID" value="GFO37704.1"/>
    <property type="molecule type" value="Genomic_DNA"/>
</dbReference>
<evidence type="ECO:0000256" key="2">
    <source>
        <dbReference type="ARBA" id="ARBA00022833"/>
    </source>
</evidence>
<dbReference type="Proteomes" id="UP000735302">
    <property type="component" value="Unassembled WGS sequence"/>
</dbReference>
<dbReference type="GO" id="GO:0008270">
    <property type="term" value="F:zinc ion binding"/>
    <property type="evidence" value="ECO:0007669"/>
    <property type="project" value="UniProtKB-KW"/>
</dbReference>
<keyword evidence="1 3" id="KW-0863">Zinc-finger</keyword>
<dbReference type="AlphaFoldDB" id="A0AAV4D0H4"/>
<evidence type="ECO:0000313" key="5">
    <source>
        <dbReference type="EMBL" id="GFO37704.1"/>
    </source>
</evidence>
<dbReference type="Pfam" id="PF13639">
    <property type="entry name" value="zf-RING_2"/>
    <property type="match status" value="1"/>
</dbReference>
<dbReference type="InterPro" id="IPR051073">
    <property type="entry name" value="ZNRF3_Arkadia_E3_ligases"/>
</dbReference>
<sequence length="398" mass="44681">MASIVPILLVIPFIRSVVFHRFNILYLSLTGLCIFYIPPLDAHISIDSDHTYHEATIELHHLKTKVSLKSRAFGSATSKPKATVDGDSKQELGDTLNCKAKQQDIDGVLSELRGQYMRSGSRKDVRGRIHLLPTDDCGKHDKEGFARLPQDWVGVIHISEGTGSNDDCPLVMDRVKNALMFGASAIIILSLNQAVFRELDVAQLVSRPVVLIDNRNNVTGFMNLIRTVKMYVKINSSLSVTQHLRVPTFTMWSSCGRAPGGRGVVCLGQQDRSQKGKADPNQFWQFFYACLLFIILLTGVKTRLVDSVWALADDEKEISLRKAAHQALALMKTMKYGREEFSCPEACAICLEDFLYKQKLRILPCLHAFHTRCVDPWLVRARTCPLCKFNIIDKSSDN</sequence>
<organism evidence="5 6">
    <name type="scientific">Plakobranchus ocellatus</name>
    <dbReference type="NCBI Taxonomy" id="259542"/>
    <lineage>
        <taxon>Eukaryota</taxon>
        <taxon>Metazoa</taxon>
        <taxon>Spiralia</taxon>
        <taxon>Lophotrochozoa</taxon>
        <taxon>Mollusca</taxon>
        <taxon>Gastropoda</taxon>
        <taxon>Heterobranchia</taxon>
        <taxon>Euthyneura</taxon>
        <taxon>Panpulmonata</taxon>
        <taxon>Sacoglossa</taxon>
        <taxon>Placobranchoidea</taxon>
        <taxon>Plakobranchidae</taxon>
        <taxon>Plakobranchus</taxon>
    </lineage>
</organism>
<dbReference type="Gene3D" id="3.50.30.30">
    <property type="match status" value="1"/>
</dbReference>
<keyword evidence="2" id="KW-0862">Zinc</keyword>
<dbReference type="SUPFAM" id="SSF57850">
    <property type="entry name" value="RING/U-box"/>
    <property type="match status" value="1"/>
</dbReference>
<evidence type="ECO:0000313" key="6">
    <source>
        <dbReference type="Proteomes" id="UP000735302"/>
    </source>
</evidence>
<dbReference type="SMART" id="SM00184">
    <property type="entry name" value="RING"/>
    <property type="match status" value="1"/>
</dbReference>
<evidence type="ECO:0000256" key="1">
    <source>
        <dbReference type="ARBA" id="ARBA00022771"/>
    </source>
</evidence>
<reference evidence="5 6" key="1">
    <citation type="journal article" date="2021" name="Elife">
        <title>Chloroplast acquisition without the gene transfer in kleptoplastic sea slugs, Plakobranchus ocellatus.</title>
        <authorList>
            <person name="Maeda T."/>
            <person name="Takahashi S."/>
            <person name="Yoshida T."/>
            <person name="Shimamura S."/>
            <person name="Takaki Y."/>
            <person name="Nagai Y."/>
            <person name="Toyoda A."/>
            <person name="Suzuki Y."/>
            <person name="Arimoto A."/>
            <person name="Ishii H."/>
            <person name="Satoh N."/>
            <person name="Nishiyama T."/>
            <person name="Hasebe M."/>
            <person name="Maruyama T."/>
            <person name="Minagawa J."/>
            <person name="Obokata J."/>
            <person name="Shigenobu S."/>
        </authorList>
    </citation>
    <scope>NUCLEOTIDE SEQUENCE [LARGE SCALE GENOMIC DNA]</scope>
</reference>
<accession>A0AAV4D0H4</accession>
<dbReference type="InterPro" id="IPR013083">
    <property type="entry name" value="Znf_RING/FYVE/PHD"/>
</dbReference>
<comment type="caution">
    <text evidence="5">The sequence shown here is derived from an EMBL/GenBank/DDBJ whole genome shotgun (WGS) entry which is preliminary data.</text>
</comment>